<accession>A0A4R9K428</accession>
<evidence type="ECO:0000313" key="1">
    <source>
        <dbReference type="EMBL" id="TGL60196.1"/>
    </source>
</evidence>
<keyword evidence="2" id="KW-1185">Reference proteome</keyword>
<organism evidence="1 2">
    <name type="scientific">Leptospira ognonensis</name>
    <dbReference type="NCBI Taxonomy" id="2484945"/>
    <lineage>
        <taxon>Bacteria</taxon>
        <taxon>Pseudomonadati</taxon>
        <taxon>Spirochaetota</taxon>
        <taxon>Spirochaetia</taxon>
        <taxon>Leptospirales</taxon>
        <taxon>Leptospiraceae</taxon>
        <taxon>Leptospira</taxon>
    </lineage>
</organism>
<sequence length="309" mass="33859">MNRSRNLVVLIMILTANFYNCNEKKEKNLNEYGEYLRLLQNTSSGNCAVIEKTETEAGKIVYNAQASVVGSGRCRENNFFSFSTNAEETISKVAAYYNSMTLVFNNYSDCSEIVKTALAAREQITVTSISEGAKNSTTGCVKVVPKVYFCKDSESLTSLSNRYRYLSIANAKSDMRINYDSTVSINAVTNKALDLKYEDVPLGNLRIASAAEIALFEGAESNSLVSATFQDAACFKKIILGNTTLKTAFSKIPTVQEFFKEEINVSDRKAVTETITPNLACRYGSEVTELPAIGTTAALGICPASYPVF</sequence>
<name>A0A4R9K428_9LEPT</name>
<proteinExistence type="predicted"/>
<evidence type="ECO:0000313" key="2">
    <source>
        <dbReference type="Proteomes" id="UP000297693"/>
    </source>
</evidence>
<dbReference type="RefSeq" id="WP_135623122.1">
    <property type="nucleotide sequence ID" value="NZ_RQGD01000022.1"/>
</dbReference>
<dbReference type="Proteomes" id="UP000297693">
    <property type="component" value="Unassembled WGS sequence"/>
</dbReference>
<comment type="caution">
    <text evidence="1">The sequence shown here is derived from an EMBL/GenBank/DDBJ whole genome shotgun (WGS) entry which is preliminary data.</text>
</comment>
<reference evidence="1" key="1">
    <citation type="journal article" date="2019" name="PLoS Negl. Trop. Dis.">
        <title>Revisiting the worldwide diversity of Leptospira species in the environment.</title>
        <authorList>
            <person name="Vincent A.T."/>
            <person name="Schiettekatte O."/>
            <person name="Bourhy P."/>
            <person name="Veyrier F.J."/>
            <person name="Picardeau M."/>
        </authorList>
    </citation>
    <scope>NUCLEOTIDE SEQUENCE [LARGE SCALE GENOMIC DNA]</scope>
    <source>
        <strain evidence="1">201702476</strain>
    </source>
</reference>
<dbReference type="EMBL" id="RQGD01000022">
    <property type="protein sequence ID" value="TGL60196.1"/>
    <property type="molecule type" value="Genomic_DNA"/>
</dbReference>
<gene>
    <name evidence="1" type="ORF">EHQ58_06760</name>
</gene>
<protein>
    <submittedName>
        <fullName evidence="1">Uncharacterized protein</fullName>
    </submittedName>
</protein>
<dbReference type="AlphaFoldDB" id="A0A4R9K428"/>